<dbReference type="Pfam" id="PF00072">
    <property type="entry name" value="Response_reg"/>
    <property type="match status" value="1"/>
</dbReference>
<proteinExistence type="predicted"/>
<dbReference type="SUPFAM" id="SSF52172">
    <property type="entry name" value="CheY-like"/>
    <property type="match status" value="1"/>
</dbReference>
<organism evidence="4 5">
    <name type="scientific">Pendulispora albinea</name>
    <dbReference type="NCBI Taxonomy" id="2741071"/>
    <lineage>
        <taxon>Bacteria</taxon>
        <taxon>Pseudomonadati</taxon>
        <taxon>Myxococcota</taxon>
        <taxon>Myxococcia</taxon>
        <taxon>Myxococcales</taxon>
        <taxon>Sorangiineae</taxon>
        <taxon>Pendulisporaceae</taxon>
        <taxon>Pendulispora</taxon>
    </lineage>
</organism>
<feature type="domain" description="Response regulatory" evidence="3">
    <location>
        <begin position="9"/>
        <end position="126"/>
    </location>
</feature>
<protein>
    <submittedName>
        <fullName evidence="4">Response regulator</fullName>
    </submittedName>
</protein>
<dbReference type="InterPro" id="IPR001789">
    <property type="entry name" value="Sig_transdc_resp-reg_receiver"/>
</dbReference>
<dbReference type="RefSeq" id="WP_394829773.1">
    <property type="nucleotide sequence ID" value="NZ_CP089984.1"/>
</dbReference>
<feature type="modified residue" description="4-aspartylphosphate" evidence="2">
    <location>
        <position position="59"/>
    </location>
</feature>
<dbReference type="CDD" id="cd17574">
    <property type="entry name" value="REC_OmpR"/>
    <property type="match status" value="1"/>
</dbReference>
<reference evidence="4 5" key="1">
    <citation type="submission" date="2021-12" db="EMBL/GenBank/DDBJ databases">
        <title>Discovery of the Pendulisporaceae a myxobacterial family with distinct sporulation behavior and unique specialized metabolism.</title>
        <authorList>
            <person name="Garcia R."/>
            <person name="Popoff A."/>
            <person name="Bader C.D."/>
            <person name="Loehr J."/>
            <person name="Walesch S."/>
            <person name="Walt C."/>
            <person name="Boldt J."/>
            <person name="Bunk B."/>
            <person name="Haeckl F.J.F.P.J."/>
            <person name="Gunesch A.P."/>
            <person name="Birkelbach J."/>
            <person name="Nuebel U."/>
            <person name="Pietschmann T."/>
            <person name="Bach T."/>
            <person name="Mueller R."/>
        </authorList>
    </citation>
    <scope>NUCLEOTIDE SEQUENCE [LARGE SCALE GENOMIC DNA]</scope>
    <source>
        <strain evidence="4 5">MSr11954</strain>
    </source>
</reference>
<keyword evidence="1 2" id="KW-0597">Phosphoprotein</keyword>
<accession>A0ABZ2MCC5</accession>
<evidence type="ECO:0000256" key="2">
    <source>
        <dbReference type="PROSITE-ProRule" id="PRU00169"/>
    </source>
</evidence>
<sequence>MSSTAARKTILVVEDDTSVRTLLARALGIQYTVVVAQDGLEAMDLLRRSPAAPDLIITDVMMPKMNGYALSRLLKADRRWDTVPIVFLTARASAKDVAQGLGAGARHYISKPFSVRDILDKVGRILTA</sequence>
<dbReference type="PANTHER" id="PTHR43547:SF2">
    <property type="entry name" value="HYBRID SIGNAL TRANSDUCTION HISTIDINE KINASE C"/>
    <property type="match status" value="1"/>
</dbReference>
<dbReference type="EMBL" id="CP089984">
    <property type="protein sequence ID" value="WXB20167.1"/>
    <property type="molecule type" value="Genomic_DNA"/>
</dbReference>
<evidence type="ECO:0000313" key="4">
    <source>
        <dbReference type="EMBL" id="WXB20167.1"/>
    </source>
</evidence>
<dbReference type="InterPro" id="IPR011006">
    <property type="entry name" value="CheY-like_superfamily"/>
</dbReference>
<dbReference type="Proteomes" id="UP001370348">
    <property type="component" value="Chromosome"/>
</dbReference>
<dbReference type="SMART" id="SM00448">
    <property type="entry name" value="REC"/>
    <property type="match status" value="1"/>
</dbReference>
<keyword evidence="5" id="KW-1185">Reference proteome</keyword>
<name>A0ABZ2MCC5_9BACT</name>
<dbReference type="PANTHER" id="PTHR43547">
    <property type="entry name" value="TWO-COMPONENT HISTIDINE KINASE"/>
    <property type="match status" value="1"/>
</dbReference>
<evidence type="ECO:0000313" key="5">
    <source>
        <dbReference type="Proteomes" id="UP001370348"/>
    </source>
</evidence>
<dbReference type="PROSITE" id="PS50110">
    <property type="entry name" value="RESPONSE_REGULATORY"/>
    <property type="match status" value="1"/>
</dbReference>
<gene>
    <name evidence="4" type="ORF">LZC94_23490</name>
</gene>
<evidence type="ECO:0000259" key="3">
    <source>
        <dbReference type="PROSITE" id="PS50110"/>
    </source>
</evidence>
<dbReference type="Gene3D" id="3.40.50.2300">
    <property type="match status" value="1"/>
</dbReference>
<evidence type="ECO:0000256" key="1">
    <source>
        <dbReference type="ARBA" id="ARBA00022553"/>
    </source>
</evidence>